<keyword evidence="3" id="KW-0410">Iron transport</keyword>
<evidence type="ECO:0000256" key="7">
    <source>
        <dbReference type="ARBA" id="ARBA00023136"/>
    </source>
</evidence>
<evidence type="ECO:0000256" key="3">
    <source>
        <dbReference type="ARBA" id="ARBA00022496"/>
    </source>
</evidence>
<dbReference type="FunCoup" id="D8T3K5">
    <property type="interactions" value="39"/>
</dbReference>
<dbReference type="Proteomes" id="UP000001514">
    <property type="component" value="Unassembled WGS sequence"/>
</dbReference>
<evidence type="ECO:0000256" key="2">
    <source>
        <dbReference type="ARBA" id="ARBA00007049"/>
    </source>
</evidence>
<sequence>YSQRSPWLRAMVLGANDGLISVASIMVGVSAVKYDVKASLLSGIAGLIAGACSMAIGEFVSLSSHADGALKAHARDELGIDLDGLSNPMQAATASALAFSVGGAVPLLAGAFVGTYKYRLTALLVSSTAALAAFGALGARLGGAAMGKAALRVTLGGWAAMLVTYGFLFFVSRY</sequence>
<organism evidence="12">
    <name type="scientific">Selaginella moellendorffii</name>
    <name type="common">Spikemoss</name>
    <dbReference type="NCBI Taxonomy" id="88036"/>
    <lineage>
        <taxon>Eukaryota</taxon>
        <taxon>Viridiplantae</taxon>
        <taxon>Streptophyta</taxon>
        <taxon>Embryophyta</taxon>
        <taxon>Tracheophyta</taxon>
        <taxon>Lycopodiopsida</taxon>
        <taxon>Selaginellales</taxon>
        <taxon>Selaginellaceae</taxon>
        <taxon>Selaginella</taxon>
    </lineage>
</organism>
<dbReference type="GO" id="GO:0030026">
    <property type="term" value="P:intracellular manganese ion homeostasis"/>
    <property type="evidence" value="ECO:0000318"/>
    <property type="project" value="GO_Central"/>
</dbReference>
<gene>
    <name evidence="11" type="ORF">SELMODRAFT_48764</name>
    <name evidence="10" type="ORF">SELMODRAFT_48765</name>
</gene>
<comment type="subcellular location">
    <subcellularLocation>
        <location evidence="1">Vacuole membrane</location>
        <topology evidence="1">Multi-pass membrane protein</topology>
    </subcellularLocation>
</comment>
<evidence type="ECO:0000313" key="12">
    <source>
        <dbReference type="Proteomes" id="UP000001514"/>
    </source>
</evidence>
<name>D8T3K5_SELML</name>
<feature type="transmembrane region" description="Helical" evidence="9">
    <location>
        <begin position="91"/>
        <end position="113"/>
    </location>
</feature>
<dbReference type="Gramene" id="EFJ06474">
    <property type="protein sequence ID" value="EFJ06474"/>
    <property type="gene ID" value="SELMODRAFT_48765"/>
</dbReference>
<feature type="non-terminal residue" evidence="11">
    <location>
        <position position="174"/>
    </location>
</feature>
<dbReference type="Gramene" id="EFJ08713">
    <property type="protein sequence ID" value="EFJ08713"/>
    <property type="gene ID" value="SELMODRAFT_48764"/>
</dbReference>
<keyword evidence="4" id="KW-0926">Vacuole</keyword>
<evidence type="ECO:0000256" key="1">
    <source>
        <dbReference type="ARBA" id="ARBA00004128"/>
    </source>
</evidence>
<dbReference type="eggNOG" id="KOG4473">
    <property type="taxonomic scope" value="Eukaryota"/>
</dbReference>
<proteinExistence type="inferred from homology"/>
<dbReference type="Pfam" id="PF01988">
    <property type="entry name" value="VIT1"/>
    <property type="match status" value="1"/>
</dbReference>
<keyword evidence="3" id="KW-0813">Transport</keyword>
<dbReference type="OMA" id="NHIEIPV"/>
<evidence type="ECO:0000256" key="5">
    <source>
        <dbReference type="ARBA" id="ARBA00022692"/>
    </source>
</evidence>
<dbReference type="STRING" id="88036.D8T3K5"/>
<evidence type="ECO:0000256" key="9">
    <source>
        <dbReference type="SAM" id="Phobius"/>
    </source>
</evidence>
<dbReference type="GO" id="GO:0005774">
    <property type="term" value="C:vacuolar membrane"/>
    <property type="evidence" value="ECO:0007669"/>
    <property type="project" value="UniProtKB-SubCell"/>
</dbReference>
<protein>
    <submittedName>
        <fullName evidence="11">Uncharacterized protein</fullName>
    </submittedName>
</protein>
<dbReference type="GO" id="GO:0005381">
    <property type="term" value="F:iron ion transmembrane transporter activity"/>
    <property type="evidence" value="ECO:0000318"/>
    <property type="project" value="GO_Central"/>
</dbReference>
<dbReference type="GO" id="GO:0005384">
    <property type="term" value="F:manganese ion transmembrane transporter activity"/>
    <property type="evidence" value="ECO:0000318"/>
    <property type="project" value="GO_Central"/>
</dbReference>
<feature type="transmembrane region" description="Helical" evidence="9">
    <location>
        <begin position="6"/>
        <end position="28"/>
    </location>
</feature>
<reference evidence="11 12" key="1">
    <citation type="journal article" date="2011" name="Science">
        <title>The Selaginella genome identifies genetic changes associated with the evolution of vascular plants.</title>
        <authorList>
            <person name="Banks J.A."/>
            <person name="Nishiyama T."/>
            <person name="Hasebe M."/>
            <person name="Bowman J.L."/>
            <person name="Gribskov M."/>
            <person name="dePamphilis C."/>
            <person name="Albert V.A."/>
            <person name="Aono N."/>
            <person name="Aoyama T."/>
            <person name="Ambrose B.A."/>
            <person name="Ashton N.W."/>
            <person name="Axtell M.J."/>
            <person name="Barker E."/>
            <person name="Barker M.S."/>
            <person name="Bennetzen J.L."/>
            <person name="Bonawitz N.D."/>
            <person name="Chapple C."/>
            <person name="Cheng C."/>
            <person name="Correa L.G."/>
            <person name="Dacre M."/>
            <person name="DeBarry J."/>
            <person name="Dreyer I."/>
            <person name="Elias M."/>
            <person name="Engstrom E.M."/>
            <person name="Estelle M."/>
            <person name="Feng L."/>
            <person name="Finet C."/>
            <person name="Floyd S.K."/>
            <person name="Frommer W.B."/>
            <person name="Fujita T."/>
            <person name="Gramzow L."/>
            <person name="Gutensohn M."/>
            <person name="Harholt J."/>
            <person name="Hattori M."/>
            <person name="Heyl A."/>
            <person name="Hirai T."/>
            <person name="Hiwatashi Y."/>
            <person name="Ishikawa M."/>
            <person name="Iwata M."/>
            <person name="Karol K.G."/>
            <person name="Koehler B."/>
            <person name="Kolukisaoglu U."/>
            <person name="Kubo M."/>
            <person name="Kurata T."/>
            <person name="Lalonde S."/>
            <person name="Li K."/>
            <person name="Li Y."/>
            <person name="Litt A."/>
            <person name="Lyons E."/>
            <person name="Manning G."/>
            <person name="Maruyama T."/>
            <person name="Michael T.P."/>
            <person name="Mikami K."/>
            <person name="Miyazaki S."/>
            <person name="Morinaga S."/>
            <person name="Murata T."/>
            <person name="Mueller-Roeber B."/>
            <person name="Nelson D.R."/>
            <person name="Obara M."/>
            <person name="Oguri Y."/>
            <person name="Olmstead R.G."/>
            <person name="Onodera N."/>
            <person name="Petersen B.L."/>
            <person name="Pils B."/>
            <person name="Prigge M."/>
            <person name="Rensing S.A."/>
            <person name="Riano-Pachon D.M."/>
            <person name="Roberts A.W."/>
            <person name="Sato Y."/>
            <person name="Scheller H.V."/>
            <person name="Schulz B."/>
            <person name="Schulz C."/>
            <person name="Shakirov E.V."/>
            <person name="Shibagaki N."/>
            <person name="Shinohara N."/>
            <person name="Shippen D.E."/>
            <person name="Soerensen I."/>
            <person name="Sotooka R."/>
            <person name="Sugimoto N."/>
            <person name="Sugita M."/>
            <person name="Sumikawa N."/>
            <person name="Tanurdzic M."/>
            <person name="Theissen G."/>
            <person name="Ulvskov P."/>
            <person name="Wakazuki S."/>
            <person name="Weng J.K."/>
            <person name="Willats W.W."/>
            <person name="Wipf D."/>
            <person name="Wolf P.G."/>
            <person name="Yang L."/>
            <person name="Zimmer A.D."/>
            <person name="Zhu Q."/>
            <person name="Mitros T."/>
            <person name="Hellsten U."/>
            <person name="Loque D."/>
            <person name="Otillar R."/>
            <person name="Salamov A."/>
            <person name="Schmutz J."/>
            <person name="Shapiro H."/>
            <person name="Lindquist E."/>
            <person name="Lucas S."/>
            <person name="Rokhsar D."/>
            <person name="Grigoriev I.V."/>
        </authorList>
    </citation>
    <scope>NUCLEOTIDE SEQUENCE [LARGE SCALE GENOMIC DNA]</scope>
</reference>
<keyword evidence="5 9" id="KW-0812">Transmembrane</keyword>
<dbReference type="EMBL" id="GL377670">
    <property type="protein sequence ID" value="EFJ08713.1"/>
    <property type="molecule type" value="Genomic_DNA"/>
</dbReference>
<dbReference type="PANTHER" id="PTHR31851">
    <property type="entry name" value="FE(2+)/MN(2+) TRANSPORTER PCL1"/>
    <property type="match status" value="1"/>
</dbReference>
<dbReference type="GO" id="GO:0016020">
    <property type="term" value="C:membrane"/>
    <property type="evidence" value="ECO:0000318"/>
    <property type="project" value="GO_Central"/>
</dbReference>
<comment type="catalytic activity">
    <reaction evidence="8">
        <text>Fe(2+)(in) = Fe(2+)(out)</text>
        <dbReference type="Rhea" id="RHEA:28486"/>
        <dbReference type="ChEBI" id="CHEBI:29033"/>
    </reaction>
    <physiologicalReaction direction="left-to-right" evidence="8">
        <dbReference type="Rhea" id="RHEA:28487"/>
    </physiologicalReaction>
</comment>
<dbReference type="KEGG" id="smo:SELMODRAFT_48765"/>
<dbReference type="InParanoid" id="D8T3K5"/>
<keyword evidence="3" id="KW-0408">Iron</keyword>
<evidence type="ECO:0000256" key="6">
    <source>
        <dbReference type="ARBA" id="ARBA00022989"/>
    </source>
</evidence>
<feature type="non-terminal residue" evidence="11">
    <location>
        <position position="1"/>
    </location>
</feature>
<feature type="transmembrane region" description="Helical" evidence="9">
    <location>
        <begin position="40"/>
        <end position="60"/>
    </location>
</feature>
<accession>D8T3K5</accession>
<keyword evidence="3" id="KW-0406">Ion transport</keyword>
<dbReference type="HOGENOM" id="CLU_038957_5_0_1"/>
<dbReference type="AlphaFoldDB" id="D8T3K5"/>
<evidence type="ECO:0000313" key="11">
    <source>
        <dbReference type="EMBL" id="EFJ08713.1"/>
    </source>
</evidence>
<dbReference type="KEGG" id="smo:SELMODRAFT_48764"/>
<keyword evidence="6 9" id="KW-1133">Transmembrane helix</keyword>
<keyword evidence="7 9" id="KW-0472">Membrane</keyword>
<feature type="transmembrane region" description="Helical" evidence="9">
    <location>
        <begin position="120"/>
        <end position="143"/>
    </location>
</feature>
<dbReference type="EMBL" id="GL377701">
    <property type="protein sequence ID" value="EFJ06474.1"/>
    <property type="molecule type" value="Genomic_DNA"/>
</dbReference>
<evidence type="ECO:0000313" key="10">
    <source>
        <dbReference type="EMBL" id="EFJ06474.1"/>
    </source>
</evidence>
<evidence type="ECO:0000256" key="8">
    <source>
        <dbReference type="ARBA" id="ARBA00044464"/>
    </source>
</evidence>
<keyword evidence="12" id="KW-1185">Reference proteome</keyword>
<dbReference type="InterPro" id="IPR008217">
    <property type="entry name" value="Ccc1_fam"/>
</dbReference>
<evidence type="ECO:0000256" key="4">
    <source>
        <dbReference type="ARBA" id="ARBA00022554"/>
    </source>
</evidence>
<feature type="transmembrane region" description="Helical" evidence="9">
    <location>
        <begin position="149"/>
        <end position="171"/>
    </location>
</feature>
<comment type="similarity">
    <text evidence="2">Belongs to the CCC1 family.</text>
</comment>